<dbReference type="AlphaFoldDB" id="A0A8J4EM28"/>
<protein>
    <submittedName>
        <fullName evidence="1">Uncharacterized protein</fullName>
    </submittedName>
</protein>
<gene>
    <name evidence="1" type="ORF">NUM_43750</name>
</gene>
<evidence type="ECO:0000313" key="1">
    <source>
        <dbReference type="EMBL" id="GIL29121.1"/>
    </source>
</evidence>
<dbReference type="Proteomes" id="UP000614996">
    <property type="component" value="Unassembled WGS sequence"/>
</dbReference>
<keyword evidence="2" id="KW-1185">Reference proteome</keyword>
<sequence>MPTSLDAVDQDILDRRRTRLDAQHGPRVGDFVEFTDGATRRISYLWTVPDGQKAQTSTDGRFYLGDDGVDFSGSLYPAVPTASLTDTARTRLGAVWLFHHDRWRAYNAITTVIPFRVYACHLPAPH</sequence>
<reference evidence="2" key="1">
    <citation type="journal article" date="2021" name="Int. J. Syst. Evol. Microbiol.">
        <title>Actinocatenispora comari sp. nov., an endophytic actinomycete isolated from aerial parts of Comarum salesowianum.</title>
        <authorList>
            <person name="Oyunbileg N."/>
            <person name="Iizaka Y."/>
            <person name="Hamada M."/>
            <person name="Davaapurev B.O."/>
            <person name="Fukumoto A."/>
            <person name="Tsetseg B."/>
            <person name="Kato F."/>
            <person name="Tamura T."/>
            <person name="Batkhuu J."/>
            <person name="Anzai Y."/>
        </authorList>
    </citation>
    <scope>NUCLEOTIDE SEQUENCE [LARGE SCALE GENOMIC DNA]</scope>
    <source>
        <strain evidence="2">NUM-2625</strain>
    </source>
</reference>
<organism evidence="1 2">
    <name type="scientific">Actinocatenispora comari</name>
    <dbReference type="NCBI Taxonomy" id="2807577"/>
    <lineage>
        <taxon>Bacteria</taxon>
        <taxon>Bacillati</taxon>
        <taxon>Actinomycetota</taxon>
        <taxon>Actinomycetes</taxon>
        <taxon>Micromonosporales</taxon>
        <taxon>Micromonosporaceae</taxon>
        <taxon>Actinocatenispora</taxon>
    </lineage>
</organism>
<proteinExistence type="predicted"/>
<accession>A0A8J4EM28</accession>
<dbReference type="EMBL" id="BOPO01000084">
    <property type="protein sequence ID" value="GIL29121.1"/>
    <property type="molecule type" value="Genomic_DNA"/>
</dbReference>
<dbReference type="RefSeq" id="WP_207126800.1">
    <property type="nucleotide sequence ID" value="NZ_BOPO01000084.1"/>
</dbReference>
<evidence type="ECO:0000313" key="2">
    <source>
        <dbReference type="Proteomes" id="UP000614996"/>
    </source>
</evidence>
<comment type="caution">
    <text evidence="1">The sequence shown here is derived from an EMBL/GenBank/DDBJ whole genome shotgun (WGS) entry which is preliminary data.</text>
</comment>
<name>A0A8J4EM28_9ACTN</name>